<dbReference type="OrthoDB" id="3063232at2759"/>
<feature type="region of interest" description="Disordered" evidence="1">
    <location>
        <begin position="351"/>
        <end position="371"/>
    </location>
</feature>
<proteinExistence type="predicted"/>
<feature type="chain" id="PRO_5012176529" evidence="2">
    <location>
        <begin position="19"/>
        <end position="511"/>
    </location>
</feature>
<accession>A0A284QXV3</accession>
<feature type="region of interest" description="Disordered" evidence="1">
    <location>
        <begin position="211"/>
        <end position="233"/>
    </location>
</feature>
<evidence type="ECO:0000313" key="4">
    <source>
        <dbReference type="Proteomes" id="UP000219338"/>
    </source>
</evidence>
<evidence type="ECO:0000256" key="2">
    <source>
        <dbReference type="SAM" id="SignalP"/>
    </source>
</evidence>
<keyword evidence="4" id="KW-1185">Reference proteome</keyword>
<dbReference type="AlphaFoldDB" id="A0A284QXV3"/>
<feature type="region of interest" description="Disordered" evidence="1">
    <location>
        <begin position="268"/>
        <end position="334"/>
    </location>
</feature>
<dbReference type="STRING" id="47428.A0A284QXV3"/>
<feature type="compositionally biased region" description="Low complexity" evidence="1">
    <location>
        <begin position="311"/>
        <end position="327"/>
    </location>
</feature>
<dbReference type="EMBL" id="FUEG01000003">
    <property type="protein sequence ID" value="SJL01307.1"/>
    <property type="molecule type" value="Genomic_DNA"/>
</dbReference>
<evidence type="ECO:0000313" key="3">
    <source>
        <dbReference type="EMBL" id="SJL01307.1"/>
    </source>
</evidence>
<keyword evidence="2" id="KW-0732">Signal</keyword>
<protein>
    <submittedName>
        <fullName evidence="3">Uncharacterized protein</fullName>
    </submittedName>
</protein>
<feature type="signal peptide" evidence="2">
    <location>
        <begin position="1"/>
        <end position="18"/>
    </location>
</feature>
<reference evidence="4" key="1">
    <citation type="journal article" date="2017" name="Nat. Ecol. Evol.">
        <title>Genome expansion and lineage-specific genetic innovations in the forest pathogenic fungi Armillaria.</title>
        <authorList>
            <person name="Sipos G."/>
            <person name="Prasanna A.N."/>
            <person name="Walter M.C."/>
            <person name="O'Connor E."/>
            <person name="Balint B."/>
            <person name="Krizsan K."/>
            <person name="Kiss B."/>
            <person name="Hess J."/>
            <person name="Varga T."/>
            <person name="Slot J."/>
            <person name="Riley R."/>
            <person name="Boka B."/>
            <person name="Rigling D."/>
            <person name="Barry K."/>
            <person name="Lee J."/>
            <person name="Mihaltcheva S."/>
            <person name="LaButti K."/>
            <person name="Lipzen A."/>
            <person name="Waldron R."/>
            <person name="Moloney N.M."/>
            <person name="Sperisen C."/>
            <person name="Kredics L."/>
            <person name="Vagvoelgyi C."/>
            <person name="Patrignani A."/>
            <person name="Fitzpatrick D."/>
            <person name="Nagy I."/>
            <person name="Doyle S."/>
            <person name="Anderson J.B."/>
            <person name="Grigoriev I.V."/>
            <person name="Gueldener U."/>
            <person name="Muensterkoetter M."/>
            <person name="Nagy L.G."/>
        </authorList>
    </citation>
    <scope>NUCLEOTIDE SEQUENCE [LARGE SCALE GENOMIC DNA]</scope>
    <source>
        <strain evidence="4">C18/9</strain>
    </source>
</reference>
<evidence type="ECO:0000256" key="1">
    <source>
        <dbReference type="SAM" id="MobiDB-lite"/>
    </source>
</evidence>
<gene>
    <name evidence="3" type="ORF">ARMOST_04627</name>
</gene>
<name>A0A284QXV3_ARMOS</name>
<organism evidence="3 4">
    <name type="scientific">Armillaria ostoyae</name>
    <name type="common">Armillaria root rot fungus</name>
    <dbReference type="NCBI Taxonomy" id="47428"/>
    <lineage>
        <taxon>Eukaryota</taxon>
        <taxon>Fungi</taxon>
        <taxon>Dikarya</taxon>
        <taxon>Basidiomycota</taxon>
        <taxon>Agaricomycotina</taxon>
        <taxon>Agaricomycetes</taxon>
        <taxon>Agaricomycetidae</taxon>
        <taxon>Agaricales</taxon>
        <taxon>Marasmiineae</taxon>
        <taxon>Physalacriaceae</taxon>
        <taxon>Armillaria</taxon>
    </lineage>
</organism>
<sequence length="511" mass="55204">MTMLIPLILIPIEDLVVNLRGACTYTAAYFNPVISAAVTPWDFMCAISNTHLYLSAYLDGLQDHSLLNLEYRISLHLEEVPLPAAPVHMGLTLLPLKQGDGLTPAASSFTTRPHPTMIQTPQTATLLNIWLFTLLLKIKWHPGLLPVLVHKIHVGFKNFSVSIPKKTVNLSSTMKTSAVAAPLSPDYDHYLECELGDTSPHPAPRKWALFSPPMGPENSDIEAPPPPKKIKHTQASSPLLCAYHPLTDKPLTGLSYILLAAPTDPAPPLSLSPEKGKQKSVIPLSPLANPPALSTRSKSCAPVKDKKPTLHANAAHQAAAHHTTNKAIASKKLGDPPATTSCAYKGTKSMAAPEEVSTTPTAVEDPPITSGSGISGHPELCKYEEGAKSGKEACLHCQTNHHGQCSAHMDAHHFHHAATLLDPLVWSGDPAIYNGLWYTKRIEHEVDSLYHIILDHMLECNEILQGLIDGLDAIATHEGGTTIINQYAEAHELVCSLIVEVSKFADGSEAE</sequence>
<dbReference type="Proteomes" id="UP000219338">
    <property type="component" value="Unassembled WGS sequence"/>
</dbReference>
<feature type="compositionally biased region" description="Low complexity" evidence="1">
    <location>
        <begin position="283"/>
        <end position="294"/>
    </location>
</feature>